<dbReference type="InterPro" id="IPR050273">
    <property type="entry name" value="GppA/Ppx_hydrolase"/>
</dbReference>
<accession>A0A4Z0GN87</accession>
<reference evidence="4 5" key="1">
    <citation type="journal article" date="2015" name="Int. J. Syst. Evol. Microbiol.">
        <title>Sporolactobacillus shoreae sp. nov. and Sporolactobacillus spathodeae sp. nov., two spore-forming lactic acid bacteria isolated from tree barks in Thailand.</title>
        <authorList>
            <person name="Thamacharoensuk T."/>
            <person name="Kitahara M."/>
            <person name="Ohkuma M."/>
            <person name="Thongchul N."/>
            <person name="Tanasupawat S."/>
        </authorList>
    </citation>
    <scope>NUCLEOTIDE SEQUENCE [LARGE SCALE GENOMIC DNA]</scope>
    <source>
        <strain evidence="4 5">BK92</strain>
    </source>
</reference>
<sequence length="511" mass="57895">MEIVQKHAMIDIGSNSIRLVVIGIDRDYFFEELLNFKAVARLSNYIDASENLSERGIAVLLTVLDRFQSIISRERKVTIVDVVATAAMRKAKNRDQVIARVKERTGLSVRLLSGLKEAYYGYYAIINSTFIENGISIDIGGGSTEVTMFRNRELIHAHSFPFGAVTLYQTYFASGDPQAESRLESFLKRTFSQFDWLVGQGLPVIGVGGTARNLAKIDQVRQHYPMVGLHQYTIPRERLANLTHELALIGQEARENMDGLSKDRSDIIVPASAVINMLVQMNSGETFTLSNEGLREGVFFEWMLHQRGVEKIPYVLNESIRHLRHNFNLDSSHTSYVKALAFQLLNGIIPVIVSKFSDKRMAWVLSHSADLAYIGEYVNNESSSAHTFYLLTNISINGISHHNRLALALVASFKNREKMLDFAAPYAGMASKDELKMYEMLGAVLRLAHDFDRTRQHVVDEVKVKVSKKKLLQLTAYYHDDAFFEEQAAQKHKKHLERALNLPVAIRFIKH</sequence>
<dbReference type="GO" id="GO:0006357">
    <property type="term" value="P:regulation of transcription by RNA polymerase II"/>
    <property type="evidence" value="ECO:0007669"/>
    <property type="project" value="TreeGrafter"/>
</dbReference>
<dbReference type="Gene3D" id="3.30.420.40">
    <property type="match status" value="1"/>
</dbReference>
<dbReference type="InterPro" id="IPR043129">
    <property type="entry name" value="ATPase_NBD"/>
</dbReference>
<evidence type="ECO:0000256" key="1">
    <source>
        <dbReference type="ARBA" id="ARBA00007125"/>
    </source>
</evidence>
<comment type="similarity">
    <text evidence="1">Belongs to the GppA/Ppx family.</text>
</comment>
<organism evidence="4 5">
    <name type="scientific">Sporolactobacillus shoreae</name>
    <dbReference type="NCBI Taxonomy" id="1465501"/>
    <lineage>
        <taxon>Bacteria</taxon>
        <taxon>Bacillati</taxon>
        <taxon>Bacillota</taxon>
        <taxon>Bacilli</taxon>
        <taxon>Bacillales</taxon>
        <taxon>Sporolactobacillaceae</taxon>
        <taxon>Sporolactobacillus</taxon>
    </lineage>
</organism>
<dbReference type="CDD" id="cd24052">
    <property type="entry name" value="ASKHA_NBD_HpPPX-GppA-like"/>
    <property type="match status" value="1"/>
</dbReference>
<dbReference type="InterPro" id="IPR048950">
    <property type="entry name" value="Ppx_GppA_C"/>
</dbReference>
<evidence type="ECO:0000259" key="2">
    <source>
        <dbReference type="Pfam" id="PF02541"/>
    </source>
</evidence>
<dbReference type="EMBL" id="SRJD01000011">
    <property type="protein sequence ID" value="TGA97794.1"/>
    <property type="molecule type" value="Genomic_DNA"/>
</dbReference>
<dbReference type="PANTHER" id="PTHR30005">
    <property type="entry name" value="EXOPOLYPHOSPHATASE"/>
    <property type="match status" value="1"/>
</dbReference>
<gene>
    <name evidence="4" type="ORF">E4665_10365</name>
</gene>
<proteinExistence type="inferred from homology"/>
<dbReference type="Pfam" id="PF21447">
    <property type="entry name" value="Ppx-GppA_III"/>
    <property type="match status" value="1"/>
</dbReference>
<dbReference type="PANTHER" id="PTHR30005:SF0">
    <property type="entry name" value="RETROGRADE REGULATION PROTEIN 2"/>
    <property type="match status" value="1"/>
</dbReference>
<evidence type="ECO:0000313" key="5">
    <source>
        <dbReference type="Proteomes" id="UP000298347"/>
    </source>
</evidence>
<dbReference type="Gene3D" id="1.10.3210.10">
    <property type="entry name" value="Hypothetical protein af1432"/>
    <property type="match status" value="1"/>
</dbReference>
<dbReference type="OrthoDB" id="9807195at2"/>
<feature type="domain" description="Ppx/GppA phosphatase N-terminal" evidence="2">
    <location>
        <begin position="29"/>
        <end position="304"/>
    </location>
</feature>
<keyword evidence="5" id="KW-1185">Reference proteome</keyword>
<comment type="caution">
    <text evidence="4">The sequence shown here is derived from an EMBL/GenBank/DDBJ whole genome shotgun (WGS) entry which is preliminary data.</text>
</comment>
<protein>
    <submittedName>
        <fullName evidence="4">Ppx/GppA family phosphatase</fullName>
    </submittedName>
</protein>
<dbReference type="Proteomes" id="UP000298347">
    <property type="component" value="Unassembled WGS sequence"/>
</dbReference>
<dbReference type="Gene3D" id="3.30.420.150">
    <property type="entry name" value="Exopolyphosphatase. Domain 2"/>
    <property type="match status" value="1"/>
</dbReference>
<evidence type="ECO:0000313" key="4">
    <source>
        <dbReference type="EMBL" id="TGA97794.1"/>
    </source>
</evidence>
<name>A0A4Z0GN87_9BACL</name>
<dbReference type="RefSeq" id="WP_135348726.1">
    <property type="nucleotide sequence ID" value="NZ_SRJD01000011.1"/>
</dbReference>
<evidence type="ECO:0000259" key="3">
    <source>
        <dbReference type="Pfam" id="PF21447"/>
    </source>
</evidence>
<dbReference type="InterPro" id="IPR003695">
    <property type="entry name" value="Ppx_GppA_N"/>
</dbReference>
<dbReference type="SUPFAM" id="SSF53067">
    <property type="entry name" value="Actin-like ATPase domain"/>
    <property type="match status" value="2"/>
</dbReference>
<dbReference type="AlphaFoldDB" id="A0A4Z0GN87"/>
<feature type="domain" description="Ppx/GppA phosphatase C-terminal" evidence="3">
    <location>
        <begin position="318"/>
        <end position="470"/>
    </location>
</feature>
<dbReference type="Pfam" id="PF02541">
    <property type="entry name" value="Ppx-GppA"/>
    <property type="match status" value="1"/>
</dbReference>
<dbReference type="SUPFAM" id="SSF109604">
    <property type="entry name" value="HD-domain/PDEase-like"/>
    <property type="match status" value="1"/>
</dbReference>